<keyword evidence="2" id="KW-0732">Signal</keyword>
<feature type="signal peptide" evidence="2">
    <location>
        <begin position="1"/>
        <end position="20"/>
    </location>
</feature>
<sequence>MKFYRYNTYKLMFLLTTVLALTSCETDFENPNAATSDQVFSSREGILAATIGMQELYSTSGVRYIVETPAITTREAGITTTFQNMIDLEDGGDIPNTNSNVVGLWTTMLRVIGIAEDISANASFIDIDPGTQSGLIAYANLYHAMSIGAMAQNYEQVIVATSEDNPPFISRIDAFNTAVTLLTEAKNIIASNPISAEFESEILRGEIDLENTLDAMLARFNLYAGNYDAAIVAASEVDQTSTSVFTYDSQNLNPIWSRVYQNGTPNFKPRDKFGLPDSFVIDENDGRIDFYLIPLDELNLNQLPIEDLAGFFLTESDEIPLYLPDEMNLIIAEANLRIASPNTGAAVTALNLVLTDTDDAFGINANLPTYAGDTSVDALLDEVYKNRRIELFLTGASLEDSRRFGRPEPTPSVQNFDEERNRNFYPYPNTERDNNTSTPADPVI</sequence>
<dbReference type="SUPFAM" id="SSF48452">
    <property type="entry name" value="TPR-like"/>
    <property type="match status" value="1"/>
</dbReference>
<dbReference type="AlphaFoldDB" id="A0A1H2R7D7"/>
<dbReference type="Proteomes" id="UP000199592">
    <property type="component" value="Unassembled WGS sequence"/>
</dbReference>
<dbReference type="InterPro" id="IPR011990">
    <property type="entry name" value="TPR-like_helical_dom_sf"/>
</dbReference>
<evidence type="ECO:0000313" key="4">
    <source>
        <dbReference type="Proteomes" id="UP000199592"/>
    </source>
</evidence>
<dbReference type="OrthoDB" id="1522814at2"/>
<proteinExistence type="predicted"/>
<organism evidence="3 4">
    <name type="scientific">Flagellimonas zhangzhouensis</name>
    <dbReference type="NCBI Taxonomy" id="1073328"/>
    <lineage>
        <taxon>Bacteria</taxon>
        <taxon>Pseudomonadati</taxon>
        <taxon>Bacteroidota</taxon>
        <taxon>Flavobacteriia</taxon>
        <taxon>Flavobacteriales</taxon>
        <taxon>Flavobacteriaceae</taxon>
        <taxon>Flagellimonas</taxon>
    </lineage>
</organism>
<protein>
    <submittedName>
        <fullName evidence="3">SusD family protein</fullName>
    </submittedName>
</protein>
<keyword evidence="4" id="KW-1185">Reference proteome</keyword>
<name>A0A1H2R7D7_9FLAO</name>
<evidence type="ECO:0000313" key="3">
    <source>
        <dbReference type="EMBL" id="SDW15281.1"/>
    </source>
</evidence>
<feature type="chain" id="PRO_5011661799" evidence="2">
    <location>
        <begin position="21"/>
        <end position="444"/>
    </location>
</feature>
<accession>A0A1H2R7D7</accession>
<dbReference type="STRING" id="1073328.SAMN05216294_1865"/>
<feature type="region of interest" description="Disordered" evidence="1">
    <location>
        <begin position="401"/>
        <end position="444"/>
    </location>
</feature>
<dbReference type="EMBL" id="FNMY01000001">
    <property type="protein sequence ID" value="SDW15281.1"/>
    <property type="molecule type" value="Genomic_DNA"/>
</dbReference>
<dbReference type="Gene3D" id="1.25.40.390">
    <property type="match status" value="1"/>
</dbReference>
<dbReference type="RefSeq" id="WP_139150382.1">
    <property type="nucleotide sequence ID" value="NZ_FNKI01000002.1"/>
</dbReference>
<dbReference type="PROSITE" id="PS51257">
    <property type="entry name" value="PROKAR_LIPOPROTEIN"/>
    <property type="match status" value="1"/>
</dbReference>
<feature type="compositionally biased region" description="Polar residues" evidence="1">
    <location>
        <begin position="435"/>
        <end position="444"/>
    </location>
</feature>
<reference evidence="4" key="1">
    <citation type="submission" date="2016-10" db="EMBL/GenBank/DDBJ databases">
        <authorList>
            <person name="Varghese N."/>
            <person name="Submissions S."/>
        </authorList>
    </citation>
    <scope>NUCLEOTIDE SEQUENCE [LARGE SCALE GENOMIC DNA]</scope>
    <source>
        <strain evidence="4">DSM 25030</strain>
    </source>
</reference>
<evidence type="ECO:0000256" key="1">
    <source>
        <dbReference type="SAM" id="MobiDB-lite"/>
    </source>
</evidence>
<gene>
    <name evidence="3" type="ORF">SAMN04487892_0517</name>
</gene>
<evidence type="ECO:0000256" key="2">
    <source>
        <dbReference type="SAM" id="SignalP"/>
    </source>
</evidence>